<sequence>MARKHCLLFFLLLVSPLFLFGQSTVSERYKGLDQLLDEDSFFGNHLTGVMLYDLDEQTVQYEKNSHLYFIPASTTKLFTFFAGYVVLNDSTSLFRYVPNGNEVTIWGTGDPSWKYEVLPQPELEGFFKKFDKIYFSDENWKDTPMGYGWQWDDYYYSYAAERSPFPIYGNLAKVKNIRQNFSISPGYFENKLKPTNRPLKKVERDPHTNLFYYNPSTCTLRESKVPFLTSPEIFSLLASQELGKEVIPVKKVLPEEHYILKGIPLRALYKEMLQESDNFLAEQLLLMISDQIFKELDITQTIDFLKKNFLSDLPDEPQWVDGSGLSRHNLITPRSMVALIEKIYRVMPDNLLFDLLPRGGVNGTLENSYKSSSPYIFAKTGTMSNNHALAGFIKTDSGKLYAFAFMNNNYPYKATQVRKEMEKVLQYIRDNF</sequence>
<evidence type="ECO:0000256" key="2">
    <source>
        <dbReference type="ARBA" id="ARBA00022801"/>
    </source>
</evidence>
<evidence type="ECO:0000256" key="1">
    <source>
        <dbReference type="ARBA" id="ARBA00006096"/>
    </source>
</evidence>
<proteinExistence type="inferred from homology"/>
<dbReference type="GO" id="GO:0004180">
    <property type="term" value="F:carboxypeptidase activity"/>
    <property type="evidence" value="ECO:0007669"/>
    <property type="project" value="UniProtKB-KW"/>
</dbReference>
<dbReference type="RefSeq" id="WP_290248348.1">
    <property type="nucleotide sequence ID" value="NZ_JAUFQT010000001.1"/>
</dbReference>
<evidence type="ECO:0000313" key="4">
    <source>
        <dbReference type="EMBL" id="MFB9213035.1"/>
    </source>
</evidence>
<dbReference type="InterPro" id="IPR012338">
    <property type="entry name" value="Beta-lactam/transpept-like"/>
</dbReference>
<reference evidence="4 5" key="1">
    <citation type="submission" date="2024-09" db="EMBL/GenBank/DDBJ databases">
        <authorList>
            <person name="Sun Q."/>
            <person name="Mori K."/>
        </authorList>
    </citation>
    <scope>NUCLEOTIDE SEQUENCE [LARGE SCALE GENOMIC DNA]</scope>
    <source>
        <strain evidence="4 5">CECT 7682</strain>
    </source>
</reference>
<evidence type="ECO:0000256" key="3">
    <source>
        <dbReference type="SAM" id="SignalP"/>
    </source>
</evidence>
<protein>
    <submittedName>
        <fullName evidence="4">D-alanyl-D-alanine carboxypeptidase/D-alanyl-D-alanine-endopeptidase</fullName>
    </submittedName>
</protein>
<dbReference type="PANTHER" id="PTHR30023">
    <property type="entry name" value="D-ALANYL-D-ALANINE CARBOXYPEPTIDASE"/>
    <property type="match status" value="1"/>
</dbReference>
<keyword evidence="4" id="KW-0121">Carboxypeptidase</keyword>
<comment type="similarity">
    <text evidence="1">Belongs to the peptidase S13 family.</text>
</comment>
<dbReference type="InterPro" id="IPR000667">
    <property type="entry name" value="Peptidase_S13"/>
</dbReference>
<dbReference type="Pfam" id="PF02113">
    <property type="entry name" value="Peptidase_S13"/>
    <property type="match status" value="2"/>
</dbReference>
<dbReference type="EMBL" id="JBHMEW010000065">
    <property type="protein sequence ID" value="MFB9213035.1"/>
    <property type="molecule type" value="Genomic_DNA"/>
</dbReference>
<keyword evidence="2" id="KW-0378">Hydrolase</keyword>
<evidence type="ECO:0000313" key="5">
    <source>
        <dbReference type="Proteomes" id="UP001589654"/>
    </source>
</evidence>
<name>A0ABV5JA79_9BACT</name>
<dbReference type="Gene3D" id="3.40.710.10">
    <property type="entry name" value="DD-peptidase/beta-lactamase superfamily"/>
    <property type="match status" value="2"/>
</dbReference>
<keyword evidence="5" id="KW-1185">Reference proteome</keyword>
<keyword evidence="3" id="KW-0732">Signal</keyword>
<accession>A0ABV5JA79</accession>
<keyword evidence="4" id="KW-0645">Protease</keyword>
<dbReference type="SUPFAM" id="SSF56601">
    <property type="entry name" value="beta-lactamase/transpeptidase-like"/>
    <property type="match status" value="1"/>
</dbReference>
<dbReference type="PANTHER" id="PTHR30023:SF0">
    <property type="entry name" value="PENICILLIN-SENSITIVE CARBOXYPEPTIDASE A"/>
    <property type="match status" value="1"/>
</dbReference>
<dbReference type="PRINTS" id="PR00922">
    <property type="entry name" value="DADACBPTASE3"/>
</dbReference>
<feature type="chain" id="PRO_5047498740" evidence="3">
    <location>
        <begin position="22"/>
        <end position="432"/>
    </location>
</feature>
<organism evidence="4 5">
    <name type="scientific">Echinicola jeungdonensis</name>
    <dbReference type="NCBI Taxonomy" id="709343"/>
    <lineage>
        <taxon>Bacteria</taxon>
        <taxon>Pseudomonadati</taxon>
        <taxon>Bacteroidota</taxon>
        <taxon>Cytophagia</taxon>
        <taxon>Cytophagales</taxon>
        <taxon>Cyclobacteriaceae</taxon>
        <taxon>Echinicola</taxon>
    </lineage>
</organism>
<gene>
    <name evidence="4" type="ORF">ACFFUR_14560</name>
</gene>
<feature type="signal peptide" evidence="3">
    <location>
        <begin position="1"/>
        <end position="21"/>
    </location>
</feature>
<comment type="caution">
    <text evidence="4">The sequence shown here is derived from an EMBL/GenBank/DDBJ whole genome shotgun (WGS) entry which is preliminary data.</text>
</comment>
<dbReference type="Proteomes" id="UP001589654">
    <property type="component" value="Unassembled WGS sequence"/>
</dbReference>